<dbReference type="PRINTS" id="PR00080">
    <property type="entry name" value="SDRFAMILY"/>
</dbReference>
<evidence type="ECO:0000256" key="1">
    <source>
        <dbReference type="ARBA" id="ARBA00006484"/>
    </source>
</evidence>
<reference evidence="4 5" key="1">
    <citation type="submission" date="2018-02" db="EMBL/GenBank/DDBJ databases">
        <title>Complete genome of Nitrosopumilus cobalaminigenes HCA1.</title>
        <authorList>
            <person name="Qin W."/>
            <person name="Zheng Y."/>
            <person name="Stahl D.A."/>
        </authorList>
    </citation>
    <scope>NUCLEOTIDE SEQUENCE [LARGE SCALE GENOMIC DNA]</scope>
    <source>
        <strain evidence="4 5">HCA1</strain>
    </source>
</reference>
<evidence type="ECO:0000256" key="3">
    <source>
        <dbReference type="RuleBase" id="RU000363"/>
    </source>
</evidence>
<dbReference type="InterPro" id="IPR002347">
    <property type="entry name" value="SDR_fam"/>
</dbReference>
<dbReference type="Gene3D" id="3.40.50.720">
    <property type="entry name" value="NAD(P)-binding Rossmann-like Domain"/>
    <property type="match status" value="1"/>
</dbReference>
<dbReference type="InterPro" id="IPR036291">
    <property type="entry name" value="NAD(P)-bd_dom_sf"/>
</dbReference>
<keyword evidence="5" id="KW-1185">Reference proteome</keyword>
<dbReference type="OrthoDB" id="10157at2157"/>
<dbReference type="SUPFAM" id="SSF51735">
    <property type="entry name" value="NAD(P)-binding Rossmann-fold domains"/>
    <property type="match status" value="1"/>
</dbReference>
<dbReference type="EMBL" id="CP026993">
    <property type="protein sequence ID" value="QLH03329.1"/>
    <property type="molecule type" value="Genomic_DNA"/>
</dbReference>
<protein>
    <submittedName>
        <fullName evidence="4">Short-chain dehydrogenase/reductase</fullName>
    </submittedName>
</protein>
<name>A0A7D5M468_9ARCH</name>
<dbReference type="PANTHER" id="PTHR43976:SF16">
    <property type="entry name" value="SHORT-CHAIN DEHYDROGENASE_REDUCTASE FAMILY PROTEIN"/>
    <property type="match status" value="1"/>
</dbReference>
<dbReference type="InterPro" id="IPR051911">
    <property type="entry name" value="SDR_oxidoreductase"/>
</dbReference>
<dbReference type="AlphaFoldDB" id="A0A7D5M468"/>
<dbReference type="GO" id="GO:0016491">
    <property type="term" value="F:oxidoreductase activity"/>
    <property type="evidence" value="ECO:0007669"/>
    <property type="project" value="UniProtKB-KW"/>
</dbReference>
<dbReference type="CDD" id="cd05374">
    <property type="entry name" value="17beta-HSD-like_SDR_c"/>
    <property type="match status" value="1"/>
</dbReference>
<dbReference type="PRINTS" id="PR00081">
    <property type="entry name" value="GDHRDH"/>
</dbReference>
<keyword evidence="2" id="KW-0560">Oxidoreductase</keyword>
<gene>
    <name evidence="4" type="ORF">C5F47_07095</name>
</gene>
<organism evidence="4 5">
    <name type="scientific">Nitrosopumilus cobalaminigenes</name>
    <dbReference type="NCBI Taxonomy" id="1470066"/>
    <lineage>
        <taxon>Archaea</taxon>
        <taxon>Nitrososphaerota</taxon>
        <taxon>Nitrososphaeria</taxon>
        <taxon>Nitrosopumilales</taxon>
        <taxon>Nitrosopumilaceae</taxon>
        <taxon>Nitrosopumilus</taxon>
    </lineage>
</organism>
<evidence type="ECO:0000313" key="4">
    <source>
        <dbReference type="EMBL" id="QLH03329.1"/>
    </source>
</evidence>
<evidence type="ECO:0000256" key="2">
    <source>
        <dbReference type="ARBA" id="ARBA00023002"/>
    </source>
</evidence>
<dbReference type="KEGG" id="ncl:C5F47_07095"/>
<sequence length="276" mass="30421">MEKIALVTGSSSGIGLETALSLARDGYHTFASMRNLGKAGELEHAVKKENLPIEIIELNVDKEESIISAIKKVVTKNGRLDVLVNNAGYGQFGCTEDVSVEEFRKQFETNFFSVVRIIQEVAPIMRKQNSGNIINISSVAGRIGFPGSPAYISSKFALEGLGECLRYELGQFGIKTTLIEPGVIKTDFFNSMKVSESKSDPKYKALTENILAGLKMMVEMGTAPSQVAEVVMKAIHDDEMQPRYVVGTDAAMFMEAKKMKTDLEFEKYMSKELFSS</sequence>
<accession>A0A7D5M468</accession>
<evidence type="ECO:0000313" key="5">
    <source>
        <dbReference type="Proteomes" id="UP000509771"/>
    </source>
</evidence>
<dbReference type="RefSeq" id="WP_179360443.1">
    <property type="nucleotide sequence ID" value="NZ_CP026993.1"/>
</dbReference>
<dbReference type="FunFam" id="3.40.50.720:FF:000084">
    <property type="entry name" value="Short-chain dehydrogenase reductase"/>
    <property type="match status" value="1"/>
</dbReference>
<dbReference type="PANTHER" id="PTHR43976">
    <property type="entry name" value="SHORT CHAIN DEHYDROGENASE"/>
    <property type="match status" value="1"/>
</dbReference>
<comment type="similarity">
    <text evidence="1 3">Belongs to the short-chain dehydrogenases/reductases (SDR) family.</text>
</comment>
<dbReference type="Pfam" id="PF00106">
    <property type="entry name" value="adh_short"/>
    <property type="match status" value="1"/>
</dbReference>
<dbReference type="GeneID" id="56059808"/>
<dbReference type="Proteomes" id="UP000509771">
    <property type="component" value="Chromosome"/>
</dbReference>
<proteinExistence type="inferred from homology"/>